<dbReference type="AlphaFoldDB" id="A0AB34Q0H6"/>
<name>A0AB34Q0H6_CANAX</name>
<reference evidence="13 14" key="1">
    <citation type="submission" date="2013-12" db="EMBL/GenBank/DDBJ databases">
        <title>The Genome Sequence of Candida albicans P78048.</title>
        <authorList>
            <consortium name="The Broad Institute Genome Sequencing Platform"/>
            <consortium name="The Broad Institute Genome Sequencing Center for Infectious Disease"/>
            <person name="Cuomo C."/>
            <person name="Bennett R."/>
            <person name="Hirakawa M."/>
            <person name="Noverr M."/>
            <person name="Mitchell A."/>
            <person name="Young S.K."/>
            <person name="Zeng Q."/>
            <person name="Gargeya S."/>
            <person name="Fitzgerald M."/>
            <person name="Abouelleil A."/>
            <person name="Alvarado L."/>
            <person name="Berlin A.M."/>
            <person name="Chapman S.B."/>
            <person name="Dewar J."/>
            <person name="Goldberg J."/>
            <person name="Griggs A."/>
            <person name="Gujja S."/>
            <person name="Hansen M."/>
            <person name="Howarth C."/>
            <person name="Imamovic A."/>
            <person name="Larimer J."/>
            <person name="McCowan C."/>
            <person name="Murphy C."/>
            <person name="Pearson M."/>
            <person name="Priest M."/>
            <person name="Roberts A."/>
            <person name="Saif S."/>
            <person name="Shea T."/>
            <person name="Sykes S."/>
            <person name="Wortman J."/>
            <person name="Nusbaum C."/>
            <person name="Birren B."/>
        </authorList>
    </citation>
    <scope>NUCLEOTIDE SEQUENCE [LARGE SCALE GENOMIC DNA]</scope>
    <source>
        <strain evidence="13 14">P78048</strain>
    </source>
</reference>
<dbReference type="SUPFAM" id="SSF53448">
    <property type="entry name" value="Nucleotide-diphospho-sugar transferases"/>
    <property type="match status" value="1"/>
</dbReference>
<dbReference type="PANTHER" id="PTHR31392:SF1">
    <property type="entry name" value="ALPHA-1,3-MANNOSYLTRANSFERASE MNN1-RELATED"/>
    <property type="match status" value="1"/>
</dbReference>
<evidence type="ECO:0000256" key="7">
    <source>
        <dbReference type="ARBA" id="ARBA00022968"/>
    </source>
</evidence>
<comment type="subcellular location">
    <subcellularLocation>
        <location evidence="1">Golgi apparatus membrane</location>
        <topology evidence="1">Single-pass type II membrane protein</topology>
    </subcellularLocation>
</comment>
<accession>A0AB34Q0H6</accession>
<evidence type="ECO:0000256" key="8">
    <source>
        <dbReference type="ARBA" id="ARBA00022989"/>
    </source>
</evidence>
<comment type="pathway">
    <text evidence="2">Protein modification; protein glycosylation.</text>
</comment>
<dbReference type="EMBL" id="AJIX01000003">
    <property type="protein sequence ID" value="KGR21518.1"/>
    <property type="molecule type" value="Genomic_DNA"/>
</dbReference>
<evidence type="ECO:0000256" key="11">
    <source>
        <dbReference type="ARBA" id="ARBA00023180"/>
    </source>
</evidence>
<keyword evidence="5" id="KW-0808">Transferase</keyword>
<keyword evidence="9" id="KW-0333">Golgi apparatus</keyword>
<protein>
    <submittedName>
        <fullName evidence="13">Uncharacterized protein</fullName>
    </submittedName>
</protein>
<evidence type="ECO:0000256" key="2">
    <source>
        <dbReference type="ARBA" id="ARBA00004922"/>
    </source>
</evidence>
<dbReference type="InterPro" id="IPR022751">
    <property type="entry name" value="Alpha_mannosyltransferase"/>
</dbReference>
<dbReference type="Pfam" id="PF11051">
    <property type="entry name" value="Mannosyl_trans3"/>
    <property type="match status" value="1"/>
</dbReference>
<evidence type="ECO:0000256" key="3">
    <source>
        <dbReference type="ARBA" id="ARBA00009105"/>
    </source>
</evidence>
<dbReference type="Proteomes" id="UP000030161">
    <property type="component" value="Unassembled WGS sequence"/>
</dbReference>
<evidence type="ECO:0000256" key="5">
    <source>
        <dbReference type="ARBA" id="ARBA00022679"/>
    </source>
</evidence>
<keyword evidence="6" id="KW-0812">Transmembrane</keyword>
<evidence type="ECO:0000313" key="13">
    <source>
        <dbReference type="EMBL" id="KGR21518.1"/>
    </source>
</evidence>
<keyword evidence="8" id="KW-1133">Transmembrane helix</keyword>
<evidence type="ECO:0000256" key="10">
    <source>
        <dbReference type="ARBA" id="ARBA00023136"/>
    </source>
</evidence>
<comment type="caution">
    <text evidence="13">The sequence shown here is derived from an EMBL/GenBank/DDBJ whole genome shotgun (WGS) entry which is preliminary data.</text>
</comment>
<keyword evidence="11" id="KW-0325">Glycoprotein</keyword>
<dbReference type="GO" id="GO:0046354">
    <property type="term" value="P:mannan biosynthetic process"/>
    <property type="evidence" value="ECO:0007669"/>
    <property type="project" value="UniProtKB-ARBA"/>
</dbReference>
<evidence type="ECO:0000313" key="14">
    <source>
        <dbReference type="Proteomes" id="UP000030161"/>
    </source>
</evidence>
<organism evidence="13 14">
    <name type="scientific">Candida albicans P78048</name>
    <dbReference type="NCBI Taxonomy" id="1094989"/>
    <lineage>
        <taxon>Eukaryota</taxon>
        <taxon>Fungi</taxon>
        <taxon>Dikarya</taxon>
        <taxon>Ascomycota</taxon>
        <taxon>Saccharomycotina</taxon>
        <taxon>Pichiomycetes</taxon>
        <taxon>Debaryomycetaceae</taxon>
        <taxon>Candida/Lodderomyces clade</taxon>
        <taxon>Candida</taxon>
    </lineage>
</organism>
<evidence type="ECO:0000256" key="6">
    <source>
        <dbReference type="ARBA" id="ARBA00022692"/>
    </source>
</evidence>
<evidence type="ECO:0000256" key="9">
    <source>
        <dbReference type="ARBA" id="ARBA00023034"/>
    </source>
</evidence>
<feature type="compositionally biased region" description="Basic and acidic residues" evidence="12">
    <location>
        <begin position="737"/>
        <end position="758"/>
    </location>
</feature>
<keyword evidence="10" id="KW-0472">Membrane</keyword>
<feature type="region of interest" description="Disordered" evidence="12">
    <location>
        <begin position="617"/>
        <end position="659"/>
    </location>
</feature>
<dbReference type="GO" id="GO:0006493">
    <property type="term" value="P:protein O-linked glycosylation"/>
    <property type="evidence" value="ECO:0007669"/>
    <property type="project" value="TreeGrafter"/>
</dbReference>
<keyword evidence="4" id="KW-0328">Glycosyltransferase</keyword>
<proteinExistence type="inferred from homology"/>
<dbReference type="PANTHER" id="PTHR31392">
    <property type="entry name" value="ALPHA-1,3-MANNOSYLTRANSFERASE MNN1-RELATED"/>
    <property type="match status" value="1"/>
</dbReference>
<evidence type="ECO:0000256" key="4">
    <source>
        <dbReference type="ARBA" id="ARBA00022676"/>
    </source>
</evidence>
<gene>
    <name evidence="13" type="ORF">MG3_00521</name>
</gene>
<evidence type="ECO:0000256" key="1">
    <source>
        <dbReference type="ARBA" id="ARBA00004323"/>
    </source>
</evidence>
<dbReference type="GO" id="GO:0000033">
    <property type="term" value="F:alpha-1,3-mannosyltransferase activity"/>
    <property type="evidence" value="ECO:0007669"/>
    <property type="project" value="TreeGrafter"/>
</dbReference>
<dbReference type="GO" id="GO:0000139">
    <property type="term" value="C:Golgi membrane"/>
    <property type="evidence" value="ECO:0007669"/>
    <property type="project" value="UniProtKB-SubCell"/>
</dbReference>
<feature type="compositionally biased region" description="Basic and acidic residues" evidence="12">
    <location>
        <begin position="649"/>
        <end position="659"/>
    </location>
</feature>
<dbReference type="InterPro" id="IPR029044">
    <property type="entry name" value="Nucleotide-diphossugar_trans"/>
</dbReference>
<comment type="similarity">
    <text evidence="3">Belongs to the MNN1/MNT family.</text>
</comment>
<evidence type="ECO:0000256" key="12">
    <source>
        <dbReference type="SAM" id="MobiDB-lite"/>
    </source>
</evidence>
<sequence>MRFTLKKIFFVFLTLLIISIGYLLLQSVDLQRIRELLHDSEKFDLESLKQASLEIRKEIHYTNYLFSGYDNFTQQFSDEETLKQTSLNDKCKLVFTQWKESHPDFEFKTFEPEYERYDKSSDRKELFFKERINQLRKRFEKDSNNKNKQFTLSRQDNKTISQEYMEHVNRSKNVLQFMADFVSMMRLYGKCFFGRELDDELKSIYNEFRGKLFPFISSQAPKFRKSGETEEFGWPIYDNENNIIDRKTEFGDNPIEFLQKNSKGKGIVISVSTRYAKDAMRLIKILRALNNRLPIQIIYKNDITKKNIELLEFAAVATPEELFDPETIRDGAKFMPELNLLEHYKNYGSEFPIQDLTFVNIAGCVSRPYRFSFPGYSNKILAMLYSSFEEIILFDADVVPTVNPQEFFDSKYYKSSGTYFFQDRSLRDFNDFIETNFFSTLFPSNEKSIETIFDIPRVGEKTFNNKYMTGWRHYQEAGVVAYNKMQHFLGILMMFPLALWSEPVQSSIWGDKEMYWLGLSMAGDENYEFNKYAAASVGEKTTKQKYKYYPNSDSNEVCSTHPGHIDDNGRLLWINSGFSYCKKNGYFRDKGKFPFSTFELNDLVELYNSPIKIRAGIVPPDLPNQREPGSPPDTKPEMEFRKSWKSRKKDTDEINEKLPEGQEPYDFISEWGPQKGWVKNGICSGYYYCAYDKITSYSSEKEFDTGTLFEFDTKSCELYDYLSKIWHTGGSKMKPKVKLETEKLGTGSDKEQQKMQQQ</sequence>
<keyword evidence="7" id="KW-0735">Signal-anchor</keyword>
<feature type="region of interest" description="Disordered" evidence="12">
    <location>
        <begin position="731"/>
        <end position="758"/>
    </location>
</feature>